<feature type="region of interest" description="Disordered" evidence="1">
    <location>
        <begin position="72"/>
        <end position="95"/>
    </location>
</feature>
<keyword evidence="4" id="KW-1185">Reference proteome</keyword>
<accession>A0A1I3NHG1</accession>
<dbReference type="EMBL" id="FORR01000004">
    <property type="protein sequence ID" value="SFJ08607.1"/>
    <property type="molecule type" value="Genomic_DNA"/>
</dbReference>
<dbReference type="OrthoDB" id="2989430at2"/>
<evidence type="ECO:0000256" key="2">
    <source>
        <dbReference type="SAM" id="Phobius"/>
    </source>
</evidence>
<dbReference type="RefSeq" id="WP_093228902.1">
    <property type="nucleotide sequence ID" value="NZ_FORR01000004.1"/>
</dbReference>
<dbReference type="PROSITE" id="PS51257">
    <property type="entry name" value="PROKAR_LIPOPROTEIN"/>
    <property type="match status" value="1"/>
</dbReference>
<feature type="compositionally biased region" description="Basic and acidic residues" evidence="1">
    <location>
        <begin position="292"/>
        <end position="303"/>
    </location>
</feature>
<evidence type="ECO:0000313" key="3">
    <source>
        <dbReference type="EMBL" id="SFJ08607.1"/>
    </source>
</evidence>
<protein>
    <recommendedName>
        <fullName evidence="5">Lipoprotein</fullName>
    </recommendedName>
</protein>
<evidence type="ECO:0000313" key="4">
    <source>
        <dbReference type="Proteomes" id="UP000199545"/>
    </source>
</evidence>
<keyword evidence="2" id="KW-0812">Transmembrane</keyword>
<gene>
    <name evidence="3" type="ORF">SAMN05421852_104141</name>
</gene>
<feature type="compositionally biased region" description="Basic and acidic residues" evidence="1">
    <location>
        <begin position="77"/>
        <end position="91"/>
    </location>
</feature>
<name>A0A1I3NHG1_9BACL</name>
<dbReference type="InterPro" id="IPR046720">
    <property type="entry name" value="DUF6612"/>
</dbReference>
<dbReference type="Proteomes" id="UP000199545">
    <property type="component" value="Unassembled WGS sequence"/>
</dbReference>
<keyword evidence="2" id="KW-1133">Transmembrane helix</keyword>
<reference evidence="3 4" key="1">
    <citation type="submission" date="2016-10" db="EMBL/GenBank/DDBJ databases">
        <authorList>
            <person name="de Groot N.N."/>
        </authorList>
    </citation>
    <scope>NUCLEOTIDE SEQUENCE [LARGE SCALE GENOMIC DNA]</scope>
    <source>
        <strain evidence="3 4">DSM 44778</strain>
    </source>
</reference>
<organism evidence="3 4">
    <name type="scientific">Thermoflavimicrobium dichotomicum</name>
    <dbReference type="NCBI Taxonomy" id="46223"/>
    <lineage>
        <taxon>Bacteria</taxon>
        <taxon>Bacillati</taxon>
        <taxon>Bacillota</taxon>
        <taxon>Bacilli</taxon>
        <taxon>Bacillales</taxon>
        <taxon>Thermoactinomycetaceae</taxon>
        <taxon>Thermoflavimicrobium</taxon>
    </lineage>
</organism>
<dbReference type="AlphaFoldDB" id="A0A1I3NHG1"/>
<feature type="transmembrane region" description="Helical" evidence="2">
    <location>
        <begin position="6"/>
        <end position="26"/>
    </location>
</feature>
<evidence type="ECO:0008006" key="5">
    <source>
        <dbReference type="Google" id="ProtNLM"/>
    </source>
</evidence>
<feature type="region of interest" description="Disordered" evidence="1">
    <location>
        <begin position="279"/>
        <end position="329"/>
    </location>
</feature>
<keyword evidence="2" id="KW-0472">Membrane</keyword>
<dbReference type="Pfam" id="PF20316">
    <property type="entry name" value="DUF6612"/>
    <property type="match status" value="1"/>
</dbReference>
<evidence type="ECO:0000256" key="1">
    <source>
        <dbReference type="SAM" id="MobiDB-lite"/>
    </source>
</evidence>
<feature type="compositionally biased region" description="Low complexity" evidence="1">
    <location>
        <begin position="319"/>
        <end position="329"/>
    </location>
</feature>
<proteinExistence type="predicted"/>
<sequence>MKRYGFAIFITGLIVSIMTGCSLLGIESGKNSGNTNAAPKKLTADEVLTKSWDAMSKLKGYKWERKVEQSITAEQEESSKKQTSSKEEAEARNTANQTFEYIDTDQLHLIEDLTTEAKGKETTIKTDLYIKDGMAYLKSNKIKNWKKMKPTSKLVEPFVDSLEYEYINPKFVIQLVKKEIKSIKMKETSTTYQLDLLLNDDQKAQPFIKGAKERLEHFQIGQEEKMKVHSFKLSLFINKTDFKLSKVTQEFELDLPLKKSTLKIQQQQTVELQGEVKEIQLPEELQENNSGSKKEKESKKEDSSSNSNDESDQKKDSSDSSNSSDENRI</sequence>